<keyword evidence="1" id="KW-1133">Transmembrane helix</keyword>
<dbReference type="EMBL" id="JXYS01000049">
    <property type="protein sequence ID" value="KJF17352.1"/>
    <property type="molecule type" value="Genomic_DNA"/>
</dbReference>
<accession>A0A0D8HHW6</accession>
<feature type="transmembrane region" description="Helical" evidence="1">
    <location>
        <begin position="12"/>
        <end position="34"/>
    </location>
</feature>
<protein>
    <submittedName>
        <fullName evidence="2">Uncharacterized protein</fullName>
    </submittedName>
</protein>
<keyword evidence="3" id="KW-1185">Reference proteome</keyword>
<keyword evidence="1" id="KW-0812">Transmembrane</keyword>
<evidence type="ECO:0000256" key="1">
    <source>
        <dbReference type="SAM" id="Phobius"/>
    </source>
</evidence>
<keyword evidence="1" id="KW-0472">Membrane</keyword>
<reference evidence="2 3" key="1">
    <citation type="submission" date="2015-01" db="EMBL/GenBank/DDBJ databases">
        <title>Draft genome of the acidophilic iron oxidizer Acidithrix ferrooxidans strain Py-F3.</title>
        <authorList>
            <person name="Poehlein A."/>
            <person name="Eisen S."/>
            <person name="Schloemann M."/>
            <person name="Johnson B.D."/>
            <person name="Daniel R."/>
            <person name="Muehling M."/>
        </authorList>
    </citation>
    <scope>NUCLEOTIDE SEQUENCE [LARGE SCALE GENOMIC DNA]</scope>
    <source>
        <strain evidence="2 3">Py-F3</strain>
    </source>
</reference>
<dbReference type="STRING" id="1280514.AXFE_17910"/>
<comment type="caution">
    <text evidence="2">The sequence shown here is derived from an EMBL/GenBank/DDBJ whole genome shotgun (WGS) entry which is preliminary data.</text>
</comment>
<sequence>MLNAAIALSGKAKAILLTAIPLLDFYTGLAIWSLHSKYGEDRFPVLMRLHAGRERNRKAKIKIASYSSSKRRLYVFGGAILASTSIFLEVWFLVSVAPHLWNWR</sequence>
<evidence type="ECO:0000313" key="3">
    <source>
        <dbReference type="Proteomes" id="UP000032360"/>
    </source>
</evidence>
<dbReference type="AlphaFoldDB" id="A0A0D8HHW6"/>
<proteinExistence type="predicted"/>
<organism evidence="2 3">
    <name type="scientific">Acidithrix ferrooxidans</name>
    <dbReference type="NCBI Taxonomy" id="1280514"/>
    <lineage>
        <taxon>Bacteria</taxon>
        <taxon>Bacillati</taxon>
        <taxon>Actinomycetota</taxon>
        <taxon>Acidimicrobiia</taxon>
        <taxon>Acidimicrobiales</taxon>
        <taxon>Acidimicrobiaceae</taxon>
        <taxon>Acidithrix</taxon>
    </lineage>
</organism>
<evidence type="ECO:0000313" key="2">
    <source>
        <dbReference type="EMBL" id="KJF17352.1"/>
    </source>
</evidence>
<gene>
    <name evidence="2" type="ORF">AXFE_17910</name>
</gene>
<dbReference type="RefSeq" id="WP_052605476.1">
    <property type="nucleotide sequence ID" value="NZ_JXYS01000049.1"/>
</dbReference>
<feature type="transmembrane region" description="Helical" evidence="1">
    <location>
        <begin position="73"/>
        <end position="94"/>
    </location>
</feature>
<name>A0A0D8HHW6_9ACTN</name>
<dbReference type="Proteomes" id="UP000032360">
    <property type="component" value="Unassembled WGS sequence"/>
</dbReference>